<dbReference type="GO" id="GO:0000965">
    <property type="term" value="P:mitochondrial RNA 3'-end processing"/>
    <property type="evidence" value="ECO:0007669"/>
    <property type="project" value="TreeGrafter"/>
</dbReference>
<dbReference type="Pfam" id="PF12513">
    <property type="entry name" value="SUV3_C"/>
    <property type="match status" value="1"/>
</dbReference>
<proteinExistence type="inferred from homology"/>
<evidence type="ECO:0000256" key="3">
    <source>
        <dbReference type="ARBA" id="ARBA00004173"/>
    </source>
</evidence>
<dbReference type="PANTHER" id="PTHR12131">
    <property type="entry name" value="ATP-DEPENDENT RNA AND DNA HELICASE"/>
    <property type="match status" value="1"/>
</dbReference>
<dbReference type="Pfam" id="PF18114">
    <property type="entry name" value="Suv3_N"/>
    <property type="match status" value="1"/>
</dbReference>
<dbReference type="FunFam" id="1.20.58.1080:FF:000001">
    <property type="entry name" value="ATP-dependent RNA helicase SUPV3L1, mitochondrial"/>
    <property type="match status" value="1"/>
</dbReference>
<dbReference type="FunFam" id="3.40.50.300:FF:000446">
    <property type="entry name" value="ATP-dependent RNA helicase SUPV3L1, mitochondrial"/>
    <property type="match status" value="1"/>
</dbReference>
<evidence type="ECO:0000256" key="12">
    <source>
        <dbReference type="ARBA" id="ARBA00023128"/>
    </source>
</evidence>
<dbReference type="InterPro" id="IPR001650">
    <property type="entry name" value="Helicase_C-like"/>
</dbReference>
<keyword evidence="8" id="KW-0378">Hydrolase</keyword>
<dbReference type="Proteomes" id="UP000694388">
    <property type="component" value="Unplaced"/>
</dbReference>
<dbReference type="GO" id="GO:0005524">
    <property type="term" value="F:ATP binding"/>
    <property type="evidence" value="ECO:0007669"/>
    <property type="project" value="UniProtKB-KW"/>
</dbReference>
<keyword evidence="9" id="KW-0347">Helicase</keyword>
<evidence type="ECO:0000256" key="1">
    <source>
        <dbReference type="ARBA" id="ARBA00001936"/>
    </source>
</evidence>
<dbReference type="Gene3D" id="1.20.272.40">
    <property type="match status" value="1"/>
</dbReference>
<dbReference type="EC" id="3.6.4.13" evidence="5"/>
<comment type="cofactor">
    <cofactor evidence="2">
        <name>Mg(2+)</name>
        <dbReference type="ChEBI" id="CHEBI:18420"/>
    </cofactor>
</comment>
<dbReference type="GO" id="GO:0045025">
    <property type="term" value="C:mitochondrial degradosome"/>
    <property type="evidence" value="ECO:0007669"/>
    <property type="project" value="TreeGrafter"/>
</dbReference>
<dbReference type="InterPro" id="IPR050699">
    <property type="entry name" value="RNA-DNA_Helicase"/>
</dbReference>
<dbReference type="Pfam" id="PF18147">
    <property type="entry name" value="Suv3_C_1"/>
    <property type="match status" value="1"/>
</dbReference>
<evidence type="ECO:0000256" key="6">
    <source>
        <dbReference type="ARBA" id="ARBA00021960"/>
    </source>
</evidence>
<evidence type="ECO:0000256" key="10">
    <source>
        <dbReference type="ARBA" id="ARBA00022840"/>
    </source>
</evidence>
<feature type="domain" description="Helicase C-terminal" evidence="16">
    <location>
        <begin position="335"/>
        <end position="503"/>
    </location>
</feature>
<evidence type="ECO:0000256" key="2">
    <source>
        <dbReference type="ARBA" id="ARBA00001946"/>
    </source>
</evidence>
<comment type="subcellular location">
    <subcellularLocation>
        <location evidence="3">Mitochondrion</location>
    </subcellularLocation>
</comment>
<evidence type="ECO:0000256" key="11">
    <source>
        <dbReference type="ARBA" id="ARBA00022946"/>
    </source>
</evidence>
<protein>
    <recommendedName>
        <fullName evidence="6">ATP-dependent RNA helicase SUPV3L1, mitochondrial</fullName>
        <ecNumber evidence="5">3.6.4.13</ecNumber>
    </recommendedName>
    <alternativeName>
        <fullName evidence="13">Suppressor of var1 3-like protein 1</fullName>
    </alternativeName>
</protein>
<accession>A0A8C4QLJ3</accession>
<evidence type="ECO:0000256" key="4">
    <source>
        <dbReference type="ARBA" id="ARBA00008708"/>
    </source>
</evidence>
<reference evidence="17" key="1">
    <citation type="submission" date="2025-08" db="UniProtKB">
        <authorList>
            <consortium name="Ensembl"/>
        </authorList>
    </citation>
    <scope>IDENTIFICATION</scope>
</reference>
<organism evidence="17 18">
    <name type="scientific">Eptatretus burgeri</name>
    <name type="common">Inshore hagfish</name>
    <dbReference type="NCBI Taxonomy" id="7764"/>
    <lineage>
        <taxon>Eukaryota</taxon>
        <taxon>Metazoa</taxon>
        <taxon>Chordata</taxon>
        <taxon>Craniata</taxon>
        <taxon>Vertebrata</taxon>
        <taxon>Cyclostomata</taxon>
        <taxon>Myxini</taxon>
        <taxon>Myxiniformes</taxon>
        <taxon>Myxinidae</taxon>
        <taxon>Eptatretinae</taxon>
        <taxon>Eptatretus</taxon>
    </lineage>
</organism>
<dbReference type="SMART" id="SM00490">
    <property type="entry name" value="HELICc"/>
    <property type="match status" value="1"/>
</dbReference>
<dbReference type="Pfam" id="PF00271">
    <property type="entry name" value="Helicase_C"/>
    <property type="match status" value="1"/>
</dbReference>
<sequence>MLTRVPHRWPVGRFWRSVTRPRQQVVPAGCTNFSQREGPGTGADTSLFVPLTVKPDNDPRDIGAELSGSLNRNKVLSVLNMFYKQKQIQKLAATNGLDARLFHKAFISFRKWVMESKTLSADFHVVLNDICLQAGHVDDIFPYFMQHAKQIFPMLDCMEDLRKVSDLRHPANWYQEARKIHRKIIFHSGPTNSGKTYHAIQHFLKARSAVYCGPLKLLAHEIFERSNNNGIVCDLVTGEERCFGHPEGHVSPHIACTIEMCNVNQPCEVAVIDEIQMIRDWARGWAWTRALLGVCAEEVHVCGEAAAINLVTELMITTGEEVEVLKYDRLSPIKVLNEPVETLDRLRPGDCIVCFNKNDIYAISRQIESKGMECAVIYGSLPPGAKLSQAKKFNDPEDPCKILVATDAIGMGLNLSIRRMIFNSITKPFVNEKGEKEVDYISTSQALQIAGRAGRFSSAFNHGEVTTMYRPDLLHLKEILSKPVEEIEVAGLHPTAEQIEIFAYHLPQSTLSNLMDIFVNLAQVDGRFFVCNVDDFKFLAEMIQHIPLNLRVRYVFCTAPINRKQPFLCTSFLKFARQYSRNEPLTFSWLCRLVSWPVSSPHNIRDLAHLEAVHDVCDLYLWFSYRFPDMFIDPEPVRIIQKRLDEIVQEGVKRITRLIHATDTSAGLQIRGTMEMDQLQGRKAMEEQLATKKTYPHSKKSSSWDRPESDTTILQTVPSSLTEQLMAKGLLTPAMLKQLQKEWTGLKETSGGDLAPYTDHKVAANPHTKNWSNNETEKNAGKGTQWDSNEWERVTDEGRDLPNADEEGNGETKPINDAEVEDEWRKEDAECTYSQPTGPIREPSV</sequence>
<keyword evidence="12" id="KW-0496">Mitochondrion</keyword>
<name>A0A8C4QLJ3_EPTBU</name>
<dbReference type="Gene3D" id="1.10.1740.140">
    <property type="match status" value="1"/>
</dbReference>
<dbReference type="AlphaFoldDB" id="A0A8C4QLJ3"/>
<dbReference type="SUPFAM" id="SSF52540">
    <property type="entry name" value="P-loop containing nucleoside triphosphate hydrolases"/>
    <property type="match status" value="2"/>
</dbReference>
<comment type="similarity">
    <text evidence="4">Belongs to the helicase family.</text>
</comment>
<dbReference type="Gene3D" id="1.20.58.1080">
    <property type="match status" value="1"/>
</dbReference>
<keyword evidence="10" id="KW-0067">ATP-binding</keyword>
<evidence type="ECO:0000259" key="16">
    <source>
        <dbReference type="PROSITE" id="PS51194"/>
    </source>
</evidence>
<dbReference type="InterPro" id="IPR022192">
    <property type="entry name" value="SUV3_C"/>
</dbReference>
<feature type="compositionally biased region" description="Basic and acidic residues" evidence="15">
    <location>
        <begin position="790"/>
        <end position="802"/>
    </location>
</feature>
<keyword evidence="11" id="KW-0809">Transit peptide</keyword>
<dbReference type="GO" id="GO:0003724">
    <property type="term" value="F:RNA helicase activity"/>
    <property type="evidence" value="ECO:0007669"/>
    <property type="project" value="UniProtKB-EC"/>
</dbReference>
<dbReference type="Gene3D" id="3.40.50.300">
    <property type="entry name" value="P-loop containing nucleotide triphosphate hydrolases"/>
    <property type="match status" value="2"/>
</dbReference>
<dbReference type="Pfam" id="PF22527">
    <property type="entry name" value="DEXQc_Suv3"/>
    <property type="match status" value="1"/>
</dbReference>
<comment type="cofactor">
    <cofactor evidence="1">
        <name>Mn(2+)</name>
        <dbReference type="ChEBI" id="CHEBI:29035"/>
    </cofactor>
</comment>
<dbReference type="GO" id="GO:0016787">
    <property type="term" value="F:hydrolase activity"/>
    <property type="evidence" value="ECO:0007669"/>
    <property type="project" value="UniProtKB-KW"/>
</dbReference>
<evidence type="ECO:0000256" key="5">
    <source>
        <dbReference type="ARBA" id="ARBA00012552"/>
    </source>
</evidence>
<dbReference type="InterPro" id="IPR041082">
    <property type="entry name" value="Suv3_C_1"/>
</dbReference>
<dbReference type="InterPro" id="IPR055206">
    <property type="entry name" value="DEXQc_SUV3"/>
</dbReference>
<dbReference type="InterPro" id="IPR041453">
    <property type="entry name" value="Suv3_N"/>
</dbReference>
<feature type="region of interest" description="Disordered" evidence="15">
    <location>
        <begin position="754"/>
        <end position="845"/>
    </location>
</feature>
<dbReference type="Ensembl" id="ENSEBUT00000017919.1">
    <property type="protein sequence ID" value="ENSEBUP00000017343.1"/>
    <property type="gene ID" value="ENSEBUG00000010807.1"/>
</dbReference>
<evidence type="ECO:0000256" key="14">
    <source>
        <dbReference type="ARBA" id="ARBA00047984"/>
    </source>
</evidence>
<dbReference type="InterPro" id="IPR044774">
    <property type="entry name" value="Suv3_DEXQc"/>
</dbReference>
<reference evidence="17" key="2">
    <citation type="submission" date="2025-09" db="UniProtKB">
        <authorList>
            <consortium name="Ensembl"/>
        </authorList>
    </citation>
    <scope>IDENTIFICATION</scope>
</reference>
<keyword evidence="18" id="KW-1185">Reference proteome</keyword>
<dbReference type="CDD" id="cd18805">
    <property type="entry name" value="SF2_C_suv3"/>
    <property type="match status" value="1"/>
</dbReference>
<evidence type="ECO:0000256" key="15">
    <source>
        <dbReference type="SAM" id="MobiDB-lite"/>
    </source>
</evidence>
<evidence type="ECO:0000256" key="7">
    <source>
        <dbReference type="ARBA" id="ARBA00022741"/>
    </source>
</evidence>
<keyword evidence="7" id="KW-0547">Nucleotide-binding</keyword>
<evidence type="ECO:0000256" key="9">
    <source>
        <dbReference type="ARBA" id="ARBA00022806"/>
    </source>
</evidence>
<dbReference type="FunFam" id="3.40.50.300:FF:000269">
    <property type="entry name" value="ATP-dependent RNA helicase SUPV3L1, mitochondrial"/>
    <property type="match status" value="1"/>
</dbReference>
<comment type="catalytic activity">
    <reaction evidence="14">
        <text>ATP + H2O = ADP + phosphate + H(+)</text>
        <dbReference type="Rhea" id="RHEA:13065"/>
        <dbReference type="ChEBI" id="CHEBI:15377"/>
        <dbReference type="ChEBI" id="CHEBI:15378"/>
        <dbReference type="ChEBI" id="CHEBI:30616"/>
        <dbReference type="ChEBI" id="CHEBI:43474"/>
        <dbReference type="ChEBI" id="CHEBI:456216"/>
        <dbReference type="EC" id="3.6.4.13"/>
    </reaction>
</comment>
<dbReference type="CDD" id="cd17913">
    <property type="entry name" value="DEXQc_Suv3"/>
    <property type="match status" value="1"/>
</dbReference>
<dbReference type="InterPro" id="IPR027417">
    <property type="entry name" value="P-loop_NTPase"/>
</dbReference>
<evidence type="ECO:0000313" key="18">
    <source>
        <dbReference type="Proteomes" id="UP000694388"/>
    </source>
</evidence>
<dbReference type="GeneTree" id="ENSGT00390000003100"/>
<feature type="region of interest" description="Disordered" evidence="15">
    <location>
        <begin position="690"/>
        <end position="711"/>
    </location>
</feature>
<evidence type="ECO:0000313" key="17">
    <source>
        <dbReference type="Ensembl" id="ENSEBUP00000017343.1"/>
    </source>
</evidence>
<dbReference type="PROSITE" id="PS51194">
    <property type="entry name" value="HELICASE_CTER"/>
    <property type="match status" value="1"/>
</dbReference>
<dbReference type="PANTHER" id="PTHR12131:SF1">
    <property type="entry name" value="ATP-DEPENDENT RNA HELICASE SUPV3L1, MITOCHONDRIAL-RELATED"/>
    <property type="match status" value="1"/>
</dbReference>
<evidence type="ECO:0000256" key="13">
    <source>
        <dbReference type="ARBA" id="ARBA00031873"/>
    </source>
</evidence>
<evidence type="ECO:0000256" key="8">
    <source>
        <dbReference type="ARBA" id="ARBA00022801"/>
    </source>
</evidence>